<dbReference type="Gene3D" id="3.30.70.330">
    <property type="match status" value="3"/>
</dbReference>
<dbReference type="EMBL" id="MPUK01000003">
    <property type="protein sequence ID" value="ONH68208.1"/>
    <property type="molecule type" value="Genomic_DNA"/>
</dbReference>
<gene>
    <name evidence="6" type="ORF">BON22_2010</name>
    <name evidence="5" type="ORF">CYFA0S_22e02190g</name>
</gene>
<dbReference type="PANTHER" id="PTHR47640">
    <property type="entry name" value="TRNA SELENOCYSTEINE 1-ASSOCIATED PROTEIN 1-RELATED-RELATED"/>
    <property type="match status" value="1"/>
</dbReference>
<dbReference type="InterPro" id="IPR003954">
    <property type="entry name" value="RRM_euk-type"/>
</dbReference>
<keyword evidence="7" id="KW-1185">Reference proteome</keyword>
<feature type="domain" description="RRM" evidence="4">
    <location>
        <begin position="358"/>
        <end position="430"/>
    </location>
</feature>
<protein>
    <submittedName>
        <fullName evidence="5">CYFA0S22e02190g1_1</fullName>
    </submittedName>
    <submittedName>
        <fullName evidence="6">Nuclear and cytoplasmic polyadenylated RNA-binding protein PUB1</fullName>
    </submittedName>
</protein>
<dbReference type="PROSITE" id="PS50102">
    <property type="entry name" value="RRM"/>
    <property type="match status" value="3"/>
</dbReference>
<evidence type="ECO:0000256" key="3">
    <source>
        <dbReference type="SAM" id="MobiDB-lite"/>
    </source>
</evidence>
<proteinExistence type="predicted"/>
<keyword evidence="1 2" id="KW-0694">RNA-binding</keyword>
<evidence type="ECO:0000313" key="7">
    <source>
        <dbReference type="Proteomes" id="UP000189513"/>
    </source>
</evidence>
<feature type="region of interest" description="Disordered" evidence="3">
    <location>
        <begin position="251"/>
        <end position="274"/>
    </location>
</feature>
<dbReference type="PANTHER" id="PTHR47640:SF5">
    <property type="entry name" value="RRM DOMAIN-CONTAINING PROTEIN"/>
    <property type="match status" value="1"/>
</dbReference>
<feature type="compositionally biased region" description="Low complexity" evidence="3">
    <location>
        <begin position="1"/>
        <end position="18"/>
    </location>
</feature>
<dbReference type="GO" id="GO:0003729">
    <property type="term" value="F:mRNA binding"/>
    <property type="evidence" value="ECO:0007669"/>
    <property type="project" value="InterPro"/>
</dbReference>
<feature type="compositionally biased region" description="Basic residues" evidence="3">
    <location>
        <begin position="251"/>
        <end position="272"/>
    </location>
</feature>
<dbReference type="AlphaFoldDB" id="A0A061BH18"/>
<feature type="domain" description="RRM" evidence="4">
    <location>
        <begin position="82"/>
        <end position="159"/>
    </location>
</feature>
<dbReference type="GO" id="GO:0010494">
    <property type="term" value="C:cytoplasmic stress granule"/>
    <property type="evidence" value="ECO:0007669"/>
    <property type="project" value="TreeGrafter"/>
</dbReference>
<accession>A0A061BH18</accession>
<name>A0A061BH18_CYBFA</name>
<evidence type="ECO:0000256" key="2">
    <source>
        <dbReference type="PROSITE-ProRule" id="PRU00176"/>
    </source>
</evidence>
<reference evidence="6" key="3">
    <citation type="submission" date="2017-01" db="EMBL/GenBank/DDBJ databases">
        <authorList>
            <person name="Mah S.A."/>
            <person name="Swanson W.J."/>
            <person name="Moy G.W."/>
            <person name="Vacquier V.D."/>
        </authorList>
    </citation>
    <scope>NUCLEOTIDE SEQUENCE [LARGE SCALE GENOMIC DNA]</scope>
    <source>
        <strain evidence="6">65</strain>
    </source>
</reference>
<dbReference type="InterPro" id="IPR000504">
    <property type="entry name" value="RRM_dom"/>
</dbReference>
<dbReference type="Pfam" id="PF00076">
    <property type="entry name" value="RRM_1"/>
    <property type="match status" value="3"/>
</dbReference>
<organism evidence="5">
    <name type="scientific">Cyberlindnera fabianii</name>
    <name type="common">Yeast</name>
    <name type="synonym">Hansenula fabianii</name>
    <dbReference type="NCBI Taxonomy" id="36022"/>
    <lineage>
        <taxon>Eukaryota</taxon>
        <taxon>Fungi</taxon>
        <taxon>Dikarya</taxon>
        <taxon>Ascomycota</taxon>
        <taxon>Saccharomycotina</taxon>
        <taxon>Saccharomycetes</taxon>
        <taxon>Phaffomycetales</taxon>
        <taxon>Phaffomycetaceae</taxon>
        <taxon>Cyberlindnera</taxon>
    </lineage>
</organism>
<dbReference type="GO" id="GO:0034063">
    <property type="term" value="P:stress granule assembly"/>
    <property type="evidence" value="ECO:0007669"/>
    <property type="project" value="TreeGrafter"/>
</dbReference>
<dbReference type="Proteomes" id="UP000189513">
    <property type="component" value="Unassembled WGS sequence"/>
</dbReference>
<evidence type="ECO:0000313" key="5">
    <source>
        <dbReference type="EMBL" id="CDR46291.1"/>
    </source>
</evidence>
<evidence type="ECO:0000313" key="6">
    <source>
        <dbReference type="EMBL" id="ONH68208.1"/>
    </source>
</evidence>
<reference evidence="5" key="1">
    <citation type="journal article" date="2014" name="Genome Announc.">
        <title>Genome sequence of the yeast Cyberlindnera fabianii (Hansenula fabianii).</title>
        <authorList>
            <person name="Freel K.C."/>
            <person name="Sarilar V."/>
            <person name="Neuveglise C."/>
            <person name="Devillers H."/>
            <person name="Friedrich A."/>
            <person name="Schacherer J."/>
        </authorList>
    </citation>
    <scope>NUCLEOTIDE SEQUENCE</scope>
    <source>
        <strain evidence="5">YJS4271</strain>
    </source>
</reference>
<dbReference type="VEuPathDB" id="FungiDB:BON22_2010"/>
<dbReference type="InterPro" id="IPR012677">
    <property type="entry name" value="Nucleotide-bd_a/b_plait_sf"/>
</dbReference>
<dbReference type="InterPro" id="IPR035979">
    <property type="entry name" value="RBD_domain_sf"/>
</dbReference>
<sequence>MSTEEVVQVPQQETTEQPAVTTSEQVQTPTQAEEQVESTSTETPDATPSTESTTQQQDAQKPEVPEITPALASEGGREVSRKILYVGGLTKTVTEENLREIFGASGAVESVKILFDKNRAGFNYAFVEFEESESASNAFESLNGKVINGSTLTINWAYQSQQAKSNPDAFNVFVGDLSAEINDEKLKETFAKFPSLLQAHVMWDMQSGRSRGYGFVSFEDQKDADEAISTMNGEVISGRAIRLNWASHKAQTHGHGQHHGHHGHHHSHHHHNNGNLNLSHNGHYYKYNNHHHNGNYNGNYQQNQIMNNGTNGSPVAPGTPLGANGVPLNGTPLNGNAMPLMSPPNYETVLRKSPSWQTTVYLGNLAHFTTQNDIIPLLQNFGFIVDIKFYPERGCAFVKYDSHERAAVAIVQLAGLIVNGRPLKLGWGRERSPNTVPYQNYGPMYGQ</sequence>
<evidence type="ECO:0000259" key="4">
    <source>
        <dbReference type="PROSITE" id="PS50102"/>
    </source>
</evidence>
<reference evidence="7" key="2">
    <citation type="journal article" date="2017" name="Genome Announc.">
        <title>Genome sequences of Cyberlindnera fabianii 65, Pichia kudriavzevii 129, and Saccharomyces cerevisiae 131 isolated from fermented masau fruits in Zimbabwe.</title>
        <authorList>
            <person name="van Rijswijck I.M.H."/>
            <person name="Derks M.F.L."/>
            <person name="Abee T."/>
            <person name="de Ridder D."/>
            <person name="Smid E.J."/>
        </authorList>
    </citation>
    <scope>NUCLEOTIDE SEQUENCE [LARGE SCALE GENOMIC DNA]</scope>
    <source>
        <strain evidence="7">65</strain>
    </source>
</reference>
<dbReference type="OMA" id="RINWASK"/>
<dbReference type="SMART" id="SM00361">
    <property type="entry name" value="RRM_1"/>
    <property type="match status" value="3"/>
</dbReference>
<dbReference type="SUPFAM" id="SSF54928">
    <property type="entry name" value="RNA-binding domain, RBD"/>
    <property type="match status" value="3"/>
</dbReference>
<dbReference type="InterPro" id="IPR050825">
    <property type="entry name" value="RBM42_RBP45_47-like"/>
</dbReference>
<dbReference type="EMBL" id="LK052907">
    <property type="protein sequence ID" value="CDR46291.1"/>
    <property type="molecule type" value="Genomic_DNA"/>
</dbReference>
<dbReference type="OrthoDB" id="8093034at2759"/>
<feature type="region of interest" description="Disordered" evidence="3">
    <location>
        <begin position="1"/>
        <end position="64"/>
    </location>
</feature>
<feature type="domain" description="RRM" evidence="4">
    <location>
        <begin position="170"/>
        <end position="248"/>
    </location>
</feature>
<dbReference type="STRING" id="36022.A0A061BH18"/>
<dbReference type="GO" id="GO:0043488">
    <property type="term" value="P:regulation of mRNA stability"/>
    <property type="evidence" value="ECO:0007669"/>
    <property type="project" value="TreeGrafter"/>
</dbReference>
<evidence type="ECO:0000256" key="1">
    <source>
        <dbReference type="ARBA" id="ARBA00022884"/>
    </source>
</evidence>
<feature type="compositionally biased region" description="Polar residues" evidence="3">
    <location>
        <begin position="19"/>
        <end position="59"/>
    </location>
</feature>
<dbReference type="SMART" id="SM00360">
    <property type="entry name" value="RRM"/>
    <property type="match status" value="3"/>
</dbReference>
<dbReference type="GO" id="GO:0000184">
    <property type="term" value="P:nuclear-transcribed mRNA catabolic process, nonsense-mediated decay"/>
    <property type="evidence" value="ECO:0007669"/>
    <property type="project" value="TreeGrafter"/>
</dbReference>